<protein>
    <submittedName>
        <fullName evidence="1">Uncharacterized protein</fullName>
    </submittedName>
</protein>
<evidence type="ECO:0000313" key="2">
    <source>
        <dbReference type="Proteomes" id="UP000294847"/>
    </source>
</evidence>
<dbReference type="AlphaFoldDB" id="A0A4V1C549"/>
<proteinExistence type="predicted"/>
<sequence>MVKVKMNCSKDCLDCRENVESLEGRNNLESLGCVNKLESLEYRDELESLECGKKLKVRIAAKCFCNSSNYNLSGRND</sequence>
<name>A0A4V1C549_PYROR</name>
<dbReference type="EMBL" id="CP034205">
    <property type="protein sequence ID" value="QBZ55145.1"/>
    <property type="molecule type" value="Genomic_DNA"/>
</dbReference>
<evidence type="ECO:0000313" key="1">
    <source>
        <dbReference type="EMBL" id="QBZ55145.1"/>
    </source>
</evidence>
<gene>
    <name evidence="1" type="ORF">PoMZ_00037</name>
</gene>
<accession>A0A4V1C549</accession>
<dbReference type="Proteomes" id="UP000294847">
    <property type="component" value="Chromosome 2"/>
</dbReference>
<reference evidence="1 2" key="1">
    <citation type="journal article" date="2019" name="Mol. Biol. Evol.">
        <title>Blast fungal genomes show frequent chromosomal changes, gene gains and losses, and effector gene turnover.</title>
        <authorList>
            <person name="Gomez Luciano L.B."/>
            <person name="Jason Tsai I."/>
            <person name="Chuma I."/>
            <person name="Tosa Y."/>
            <person name="Chen Y.H."/>
            <person name="Li J.Y."/>
            <person name="Li M.Y."/>
            <person name="Jade Lu M.Y."/>
            <person name="Nakayashiki H."/>
            <person name="Li W.H."/>
        </authorList>
    </citation>
    <scope>NUCLEOTIDE SEQUENCE [LARGE SCALE GENOMIC DNA]</scope>
    <source>
        <strain evidence="1">MZ5-1-6</strain>
    </source>
</reference>
<organism evidence="1 2">
    <name type="scientific">Pyricularia oryzae</name>
    <name type="common">Rice blast fungus</name>
    <name type="synonym">Magnaporthe oryzae</name>
    <dbReference type="NCBI Taxonomy" id="318829"/>
    <lineage>
        <taxon>Eukaryota</taxon>
        <taxon>Fungi</taxon>
        <taxon>Dikarya</taxon>
        <taxon>Ascomycota</taxon>
        <taxon>Pezizomycotina</taxon>
        <taxon>Sordariomycetes</taxon>
        <taxon>Sordariomycetidae</taxon>
        <taxon>Magnaporthales</taxon>
        <taxon>Pyriculariaceae</taxon>
        <taxon>Pyricularia</taxon>
    </lineage>
</organism>